<dbReference type="InterPro" id="IPR003877">
    <property type="entry name" value="SPRY_dom"/>
</dbReference>
<sequence length="268" mass="30762">MIGVGYCTKQSDKEIDDSNIKTDYINDMLMPGQESKESELWDCGYHGDDGYSFYSGSSEPYGPTYTTGDIIGCYLNCINKMVFYTKNGINLGIACNLPDIWKGILYPCVGFRSQDGSVEVNFGHKQFKYYAMTYEDIKNKLNTLERINVKIKNWIKPDNALLLKYQTSFADLVDELTKSLEKNQRGVFELSYRGKIYFIMGEYDKALEDLTRLLEIEPDNLTALKYRGEINYMMKRYNESIADLKKLLEIKSKDTWATGAFRLVAGSQ</sequence>
<accession>A0A397W2M1</accession>
<evidence type="ECO:0000259" key="2">
    <source>
        <dbReference type="PROSITE" id="PS50188"/>
    </source>
</evidence>
<dbReference type="SUPFAM" id="SSF49899">
    <property type="entry name" value="Concanavalin A-like lectins/glucanases"/>
    <property type="match status" value="1"/>
</dbReference>
<dbReference type="Gene3D" id="1.25.40.10">
    <property type="entry name" value="Tetratricopeptide repeat domain"/>
    <property type="match status" value="1"/>
</dbReference>
<dbReference type="PANTHER" id="PTHR12864">
    <property type="entry name" value="RAN BINDING PROTEIN 9-RELATED"/>
    <property type="match status" value="1"/>
</dbReference>
<dbReference type="SMART" id="SM00449">
    <property type="entry name" value="SPRY"/>
    <property type="match status" value="1"/>
</dbReference>
<reference evidence="3 4" key="1">
    <citation type="submission" date="2018-06" db="EMBL/GenBank/DDBJ databases">
        <title>Comparative genomics reveals the genomic features of Rhizophagus irregularis, R. cerebriforme, R. diaphanum and Gigaspora rosea, and their symbiotic lifestyle signature.</title>
        <authorList>
            <person name="Morin E."/>
            <person name="San Clemente H."/>
            <person name="Chen E.C.H."/>
            <person name="De La Providencia I."/>
            <person name="Hainaut M."/>
            <person name="Kuo A."/>
            <person name="Kohler A."/>
            <person name="Murat C."/>
            <person name="Tang N."/>
            <person name="Roy S."/>
            <person name="Loubradou J."/>
            <person name="Henrissat B."/>
            <person name="Grigoriev I.V."/>
            <person name="Corradi N."/>
            <person name="Roux C."/>
            <person name="Martin F.M."/>
        </authorList>
    </citation>
    <scope>NUCLEOTIDE SEQUENCE [LARGE SCALE GENOMIC DNA]</scope>
    <source>
        <strain evidence="3 4">DAOM 194757</strain>
    </source>
</reference>
<dbReference type="OrthoDB" id="536368at2759"/>
<keyword evidence="4" id="KW-1185">Reference proteome</keyword>
<evidence type="ECO:0000313" key="4">
    <source>
        <dbReference type="Proteomes" id="UP000266673"/>
    </source>
</evidence>
<dbReference type="Pfam" id="PF00515">
    <property type="entry name" value="TPR_1"/>
    <property type="match status" value="1"/>
</dbReference>
<dbReference type="Gene3D" id="2.60.120.920">
    <property type="match status" value="1"/>
</dbReference>
<dbReference type="PROSITE" id="PS50188">
    <property type="entry name" value="B302_SPRY"/>
    <property type="match status" value="1"/>
</dbReference>
<dbReference type="InterPro" id="IPR019734">
    <property type="entry name" value="TPR_rpt"/>
</dbReference>
<dbReference type="SMART" id="SM00028">
    <property type="entry name" value="TPR"/>
    <property type="match status" value="2"/>
</dbReference>
<dbReference type="PROSITE" id="PS50005">
    <property type="entry name" value="TPR"/>
    <property type="match status" value="1"/>
</dbReference>
<feature type="repeat" description="TPR" evidence="1">
    <location>
        <begin position="187"/>
        <end position="220"/>
    </location>
</feature>
<evidence type="ECO:0000313" key="3">
    <source>
        <dbReference type="EMBL" id="RIB27519.1"/>
    </source>
</evidence>
<dbReference type="EMBL" id="QKWP01000096">
    <property type="protein sequence ID" value="RIB27519.1"/>
    <property type="molecule type" value="Genomic_DNA"/>
</dbReference>
<comment type="caution">
    <text evidence="3">The sequence shown here is derived from an EMBL/GenBank/DDBJ whole genome shotgun (WGS) entry which is preliminary data.</text>
</comment>
<gene>
    <name evidence="3" type="ORF">C2G38_1764958</name>
</gene>
<organism evidence="3 4">
    <name type="scientific">Gigaspora rosea</name>
    <dbReference type="NCBI Taxonomy" id="44941"/>
    <lineage>
        <taxon>Eukaryota</taxon>
        <taxon>Fungi</taxon>
        <taxon>Fungi incertae sedis</taxon>
        <taxon>Mucoromycota</taxon>
        <taxon>Glomeromycotina</taxon>
        <taxon>Glomeromycetes</taxon>
        <taxon>Diversisporales</taxon>
        <taxon>Gigasporaceae</taxon>
        <taxon>Gigaspora</taxon>
    </lineage>
</organism>
<dbReference type="SUPFAM" id="SSF48452">
    <property type="entry name" value="TPR-like"/>
    <property type="match status" value="1"/>
</dbReference>
<dbReference type="Proteomes" id="UP000266673">
    <property type="component" value="Unassembled WGS sequence"/>
</dbReference>
<name>A0A397W2M1_9GLOM</name>
<dbReference type="InterPro" id="IPR001870">
    <property type="entry name" value="B30.2/SPRY"/>
</dbReference>
<evidence type="ECO:0000256" key="1">
    <source>
        <dbReference type="PROSITE-ProRule" id="PRU00339"/>
    </source>
</evidence>
<keyword evidence="1" id="KW-0802">TPR repeat</keyword>
<feature type="domain" description="B30.2/SPRY" evidence="2">
    <location>
        <begin position="1"/>
        <end position="127"/>
    </location>
</feature>
<dbReference type="InterPro" id="IPR050618">
    <property type="entry name" value="Ubq-SigPath_Reg"/>
</dbReference>
<dbReference type="AlphaFoldDB" id="A0A397W2M1"/>
<protein>
    <recommendedName>
        <fullName evidence="2">B30.2/SPRY domain-containing protein</fullName>
    </recommendedName>
</protein>
<dbReference type="InterPro" id="IPR013320">
    <property type="entry name" value="ConA-like_dom_sf"/>
</dbReference>
<dbReference type="Pfam" id="PF00622">
    <property type="entry name" value="SPRY"/>
    <property type="match status" value="1"/>
</dbReference>
<dbReference type="InterPro" id="IPR043136">
    <property type="entry name" value="B30.2/SPRY_sf"/>
</dbReference>
<proteinExistence type="predicted"/>
<dbReference type="InterPro" id="IPR011990">
    <property type="entry name" value="TPR-like_helical_dom_sf"/>
</dbReference>